<keyword evidence="4" id="KW-0274">FAD</keyword>
<feature type="domain" description="FAD-binding PCMH-type" evidence="6">
    <location>
        <begin position="41"/>
        <end position="209"/>
    </location>
</feature>
<evidence type="ECO:0000313" key="7">
    <source>
        <dbReference type="EMBL" id="GAA3071713.1"/>
    </source>
</evidence>
<dbReference type="InterPro" id="IPR016169">
    <property type="entry name" value="FAD-bd_PCMH_sub2"/>
</dbReference>
<dbReference type="Proteomes" id="UP001501532">
    <property type="component" value="Unassembled WGS sequence"/>
</dbReference>
<reference evidence="8" key="1">
    <citation type="journal article" date="2019" name="Int. J. Syst. Evol. Microbiol.">
        <title>The Global Catalogue of Microorganisms (GCM) 10K type strain sequencing project: providing services to taxonomists for standard genome sequencing and annotation.</title>
        <authorList>
            <consortium name="The Broad Institute Genomics Platform"/>
            <consortium name="The Broad Institute Genome Sequencing Center for Infectious Disease"/>
            <person name="Wu L."/>
            <person name="Ma J."/>
        </authorList>
    </citation>
    <scope>NUCLEOTIDE SEQUENCE [LARGE SCALE GENOMIC DNA]</scope>
    <source>
        <strain evidence="8">JCM 9091</strain>
    </source>
</reference>
<keyword evidence="8" id="KW-1185">Reference proteome</keyword>
<dbReference type="EMBL" id="BAAAUF010000073">
    <property type="protein sequence ID" value="GAA3071713.1"/>
    <property type="molecule type" value="Genomic_DNA"/>
</dbReference>
<comment type="caution">
    <text evidence="7">The sequence shown here is derived from an EMBL/GenBank/DDBJ whole genome shotgun (WGS) entry which is preliminary data.</text>
</comment>
<keyword evidence="3" id="KW-0285">Flavoprotein</keyword>
<dbReference type="PANTHER" id="PTHR42973">
    <property type="entry name" value="BINDING OXIDOREDUCTASE, PUTATIVE (AFU_ORTHOLOGUE AFUA_1G17690)-RELATED"/>
    <property type="match status" value="1"/>
</dbReference>
<dbReference type="InterPro" id="IPR016166">
    <property type="entry name" value="FAD-bd_PCMH"/>
</dbReference>
<dbReference type="InterPro" id="IPR050416">
    <property type="entry name" value="FAD-linked_Oxidoreductase"/>
</dbReference>
<comment type="cofactor">
    <cofactor evidence="1">
        <name>FAD</name>
        <dbReference type="ChEBI" id="CHEBI:57692"/>
    </cofactor>
</comment>
<evidence type="ECO:0000256" key="1">
    <source>
        <dbReference type="ARBA" id="ARBA00001974"/>
    </source>
</evidence>
<evidence type="ECO:0000256" key="5">
    <source>
        <dbReference type="ARBA" id="ARBA00023002"/>
    </source>
</evidence>
<evidence type="ECO:0000259" key="6">
    <source>
        <dbReference type="PROSITE" id="PS51387"/>
    </source>
</evidence>
<proteinExistence type="inferred from homology"/>
<keyword evidence="5" id="KW-0560">Oxidoreductase</keyword>
<dbReference type="InterPro" id="IPR016167">
    <property type="entry name" value="FAD-bd_PCMH_sub1"/>
</dbReference>
<evidence type="ECO:0000256" key="4">
    <source>
        <dbReference type="ARBA" id="ARBA00022827"/>
    </source>
</evidence>
<dbReference type="PROSITE" id="PS00862">
    <property type="entry name" value="OX2_COVAL_FAD"/>
    <property type="match status" value="1"/>
</dbReference>
<comment type="similarity">
    <text evidence="2">Belongs to the oxygen-dependent FAD-linked oxidoreductase family.</text>
</comment>
<organism evidence="7 8">
    <name type="scientific">Streptomyces glomeratus</name>
    <dbReference type="NCBI Taxonomy" id="284452"/>
    <lineage>
        <taxon>Bacteria</taxon>
        <taxon>Bacillati</taxon>
        <taxon>Actinomycetota</taxon>
        <taxon>Actinomycetes</taxon>
        <taxon>Kitasatosporales</taxon>
        <taxon>Streptomycetaceae</taxon>
        <taxon>Streptomyces</taxon>
    </lineage>
</organism>
<dbReference type="Gene3D" id="3.40.462.20">
    <property type="match status" value="1"/>
</dbReference>
<dbReference type="Pfam" id="PF01565">
    <property type="entry name" value="FAD_binding_4"/>
    <property type="match status" value="1"/>
</dbReference>
<dbReference type="PANTHER" id="PTHR42973:SF39">
    <property type="entry name" value="FAD-BINDING PCMH-TYPE DOMAIN-CONTAINING PROTEIN"/>
    <property type="match status" value="1"/>
</dbReference>
<dbReference type="SUPFAM" id="SSF56176">
    <property type="entry name" value="FAD-binding/transporter-associated domain-like"/>
    <property type="match status" value="1"/>
</dbReference>
<sequence>MSGYAAMLRAMELLKSSTDQLFLRPGDIGFEKELAGFQTGFTLRPDVVFAASSTRDVAAAVAYAAERGLPIGVQATGHGLPGDAAGGVLITTKRMDGLTVDPEARTVRIQAGVRWGQVVAAAVPYGLAPLNGSGPGVGAVSYTLSGGLGILARRFGYAADHVRSLEVVTADGRPRTVTPAGDPDLYGALLGAGHAFGVVTELEMDLVPVPRLYGGVLAFDGHAVDPVAVLRAYRKWSETVPDELTSSLSAVSHPDIPALPPQLRGRYVVAVRLAHTGADGERLVAPLREIGPALEDSLRDMPYADSHTIHRDPEFPHAYYGDSAVLDDLDVEAGARLMARTGPDAPSPCVLQINHLGGALARQAPNCVPHRAGRYLVRLLTMGSREAGRTLLDPAFTEVAPWTIGRALNFAFGSGDRTEGLYDAGTHKRLAGLKMRYDPANLFRRNYGGFSTSLPDGCHALTGVTP</sequence>
<evidence type="ECO:0000313" key="8">
    <source>
        <dbReference type="Proteomes" id="UP001501532"/>
    </source>
</evidence>
<dbReference type="PROSITE" id="PS51387">
    <property type="entry name" value="FAD_PCMH"/>
    <property type="match status" value="1"/>
</dbReference>
<dbReference type="InterPro" id="IPR036318">
    <property type="entry name" value="FAD-bd_PCMH-like_sf"/>
</dbReference>
<dbReference type="InterPro" id="IPR006094">
    <property type="entry name" value="Oxid_FAD_bind_N"/>
</dbReference>
<dbReference type="Gene3D" id="3.30.465.10">
    <property type="match status" value="1"/>
</dbReference>
<protein>
    <submittedName>
        <fullName evidence="7">FAD-binding oxidoreductase</fullName>
    </submittedName>
</protein>
<evidence type="ECO:0000256" key="3">
    <source>
        <dbReference type="ARBA" id="ARBA00022630"/>
    </source>
</evidence>
<name>A0ABP6M173_9ACTN</name>
<accession>A0ABP6M173</accession>
<dbReference type="InterPro" id="IPR006093">
    <property type="entry name" value="Oxy_OxRdtase_FAD_BS"/>
</dbReference>
<dbReference type="Gene3D" id="3.30.43.10">
    <property type="entry name" value="Uridine Diphospho-n-acetylenolpyruvylglucosamine Reductase, domain 2"/>
    <property type="match status" value="1"/>
</dbReference>
<evidence type="ECO:0000256" key="2">
    <source>
        <dbReference type="ARBA" id="ARBA00005466"/>
    </source>
</evidence>
<gene>
    <name evidence="7" type="ORF">GCM10010448_63210</name>
</gene>